<dbReference type="SMART" id="SM00857">
    <property type="entry name" value="Resolvase"/>
    <property type="match status" value="1"/>
</dbReference>
<dbReference type="InterPro" id="IPR006119">
    <property type="entry name" value="Resolv_N"/>
</dbReference>
<organism evidence="2 3">
    <name type="scientific">Breoghania corrubedonensis</name>
    <dbReference type="NCBI Taxonomy" id="665038"/>
    <lineage>
        <taxon>Bacteria</taxon>
        <taxon>Pseudomonadati</taxon>
        <taxon>Pseudomonadota</taxon>
        <taxon>Alphaproteobacteria</taxon>
        <taxon>Hyphomicrobiales</taxon>
        <taxon>Stappiaceae</taxon>
        <taxon>Breoghania</taxon>
    </lineage>
</organism>
<dbReference type="FunFam" id="3.40.50.1390:FF:000008">
    <property type="entry name" value="DNA recombinase"/>
    <property type="match status" value="1"/>
</dbReference>
<accession>A0A2T5VD61</accession>
<reference evidence="2 3" key="1">
    <citation type="submission" date="2018-04" db="EMBL/GenBank/DDBJ databases">
        <title>Genomic Encyclopedia of Archaeal and Bacterial Type Strains, Phase II (KMG-II): from individual species to whole genera.</title>
        <authorList>
            <person name="Goeker M."/>
        </authorList>
    </citation>
    <scope>NUCLEOTIDE SEQUENCE [LARGE SCALE GENOMIC DNA]</scope>
    <source>
        <strain evidence="2 3">DSM 23382</strain>
    </source>
</reference>
<keyword evidence="3" id="KW-1185">Reference proteome</keyword>
<evidence type="ECO:0000313" key="2">
    <source>
        <dbReference type="EMBL" id="PTW61676.1"/>
    </source>
</evidence>
<dbReference type="InterPro" id="IPR011109">
    <property type="entry name" value="DNA_bind_recombinase_dom"/>
</dbReference>
<protein>
    <submittedName>
        <fullName evidence="2">DNA invertase Pin-like site-specific DNA recombinase</fullName>
    </submittedName>
</protein>
<feature type="domain" description="Resolvase/invertase-type recombinase catalytic" evidence="1">
    <location>
        <begin position="20"/>
        <end position="170"/>
    </location>
</feature>
<evidence type="ECO:0000313" key="3">
    <source>
        <dbReference type="Proteomes" id="UP000244081"/>
    </source>
</evidence>
<dbReference type="PROSITE" id="PS51736">
    <property type="entry name" value="RECOMBINASES_3"/>
    <property type="match status" value="1"/>
</dbReference>
<dbReference type="Pfam" id="PF07508">
    <property type="entry name" value="Recombinase"/>
    <property type="match status" value="1"/>
</dbReference>
<name>A0A2T5VD61_9HYPH</name>
<dbReference type="InterPro" id="IPR036162">
    <property type="entry name" value="Resolvase-like_N_sf"/>
</dbReference>
<dbReference type="GO" id="GO:0003677">
    <property type="term" value="F:DNA binding"/>
    <property type="evidence" value="ECO:0007669"/>
    <property type="project" value="InterPro"/>
</dbReference>
<dbReference type="EMBL" id="QAYG01000002">
    <property type="protein sequence ID" value="PTW61676.1"/>
    <property type="molecule type" value="Genomic_DNA"/>
</dbReference>
<dbReference type="PANTHER" id="PTHR30461">
    <property type="entry name" value="DNA-INVERTASE FROM LAMBDOID PROPHAGE"/>
    <property type="match status" value="1"/>
</dbReference>
<dbReference type="AlphaFoldDB" id="A0A2T5VD61"/>
<sequence length="523" mass="59221">MAEQEKHHSGNNTPPQNRIRAAEYVRMSTDHQEYSTQNQADAIRQYAAARAIDIVRTYADEGKSGLRVDGRDAFKRLIADVESGRADFEAILVYDVSRWGRFQDTDESAYYEYICKRSGIVVHYCAEQFENDGSPIAAIIKGVKSAMAGEYSRELSVKVFAGQGRQIELGHRQGGPAGYGFRRALIDQSGSFKAELARGEHKSLQTDRVVLVHGPADEVAIVQEIYRRFVEDLVPERQIADDLNARGILSDQGRAWTKGSIHQILINEKYIGHNVWNRVSFKLKKKRVHNNPDMWIRADNAFPPIVDQRIFVAARTIIRERSFRLSDEEMLDALRKLRQDAGILSGLIIDEAEGLPSSSAYSSRFGSLLQAYKLVGYTPKRDYEYVEINRHLRALYPQVRADIVGGLNAVGCQLLSSPETQLISVNDELTISFIVARCHRTRANSYRWHLRFDTGLQPDITIAVRMDTTNRSPLDYYLLPRIDIASENLRLAEENGLAIDGYRFDSLDLFYDLLSPQLVTEAA</sequence>
<evidence type="ECO:0000259" key="1">
    <source>
        <dbReference type="PROSITE" id="PS51736"/>
    </source>
</evidence>
<dbReference type="Gene3D" id="3.40.50.1390">
    <property type="entry name" value="Resolvase, N-terminal catalytic domain"/>
    <property type="match status" value="1"/>
</dbReference>
<dbReference type="SUPFAM" id="SSF53041">
    <property type="entry name" value="Resolvase-like"/>
    <property type="match status" value="1"/>
</dbReference>
<dbReference type="GO" id="GO:0000150">
    <property type="term" value="F:DNA strand exchange activity"/>
    <property type="evidence" value="ECO:0007669"/>
    <property type="project" value="InterPro"/>
</dbReference>
<proteinExistence type="predicted"/>
<dbReference type="Pfam" id="PF00239">
    <property type="entry name" value="Resolvase"/>
    <property type="match status" value="1"/>
</dbReference>
<dbReference type="InterPro" id="IPR050639">
    <property type="entry name" value="SSR_resolvase"/>
</dbReference>
<dbReference type="Gene3D" id="3.90.1750.20">
    <property type="entry name" value="Putative Large Serine Recombinase, Chain B, Domain 2"/>
    <property type="match status" value="1"/>
</dbReference>
<gene>
    <name evidence="2" type="ORF">C8N35_102391</name>
</gene>
<dbReference type="Proteomes" id="UP000244081">
    <property type="component" value="Unassembled WGS sequence"/>
</dbReference>
<dbReference type="RefSeq" id="WP_281261774.1">
    <property type="nucleotide sequence ID" value="NZ_QAYG01000002.1"/>
</dbReference>
<dbReference type="PANTHER" id="PTHR30461:SF23">
    <property type="entry name" value="DNA RECOMBINASE-RELATED"/>
    <property type="match status" value="1"/>
</dbReference>
<dbReference type="CDD" id="cd00338">
    <property type="entry name" value="Ser_Recombinase"/>
    <property type="match status" value="1"/>
</dbReference>
<comment type="caution">
    <text evidence="2">The sequence shown here is derived from an EMBL/GenBank/DDBJ whole genome shotgun (WGS) entry which is preliminary data.</text>
</comment>
<dbReference type="InterPro" id="IPR038109">
    <property type="entry name" value="DNA_bind_recomb_sf"/>
</dbReference>